<proteinExistence type="predicted"/>
<organism evidence="2 3">
    <name type="scientific">Sordaria macrospora</name>
    <dbReference type="NCBI Taxonomy" id="5147"/>
    <lineage>
        <taxon>Eukaryota</taxon>
        <taxon>Fungi</taxon>
        <taxon>Dikarya</taxon>
        <taxon>Ascomycota</taxon>
        <taxon>Pezizomycotina</taxon>
        <taxon>Sordariomycetes</taxon>
        <taxon>Sordariomycetidae</taxon>
        <taxon>Sordariales</taxon>
        <taxon>Sordariaceae</taxon>
        <taxon>Sordaria</taxon>
    </lineage>
</organism>
<reference evidence="2 3" key="1">
    <citation type="submission" date="2017-07" db="EMBL/GenBank/DDBJ databases">
        <title>Genome sequence of the Sordaria macrospora wild type strain R19027.</title>
        <authorList>
            <person name="Nowrousian M."/>
            <person name="Teichert I."/>
            <person name="Kueck U."/>
        </authorList>
    </citation>
    <scope>NUCLEOTIDE SEQUENCE [LARGE SCALE GENOMIC DNA]</scope>
    <source>
        <strain evidence="2 3">R19027</strain>
        <tissue evidence="2">Mycelium</tissue>
    </source>
</reference>
<feature type="region of interest" description="Disordered" evidence="1">
    <location>
        <begin position="44"/>
        <end position="76"/>
    </location>
</feature>
<comment type="caution">
    <text evidence="2">The sequence shown here is derived from an EMBL/GenBank/DDBJ whole genome shotgun (WGS) entry which is preliminary data.</text>
</comment>
<name>A0A8S8ZAZ0_SORMA</name>
<feature type="compositionally biased region" description="Basic and acidic residues" evidence="1">
    <location>
        <begin position="64"/>
        <end position="74"/>
    </location>
</feature>
<feature type="region of interest" description="Disordered" evidence="1">
    <location>
        <begin position="1"/>
        <end position="21"/>
    </location>
</feature>
<dbReference type="PANTHER" id="PTHR37048">
    <property type="entry name" value="QUESTIONABLE PROTEIN"/>
    <property type="match status" value="1"/>
</dbReference>
<evidence type="ECO:0000313" key="3">
    <source>
        <dbReference type="Proteomes" id="UP000433876"/>
    </source>
</evidence>
<dbReference type="EMBL" id="NMPR01000237">
    <property type="protein sequence ID" value="KAA8624301.1"/>
    <property type="molecule type" value="Genomic_DNA"/>
</dbReference>
<dbReference type="Proteomes" id="UP000433876">
    <property type="component" value="Unassembled WGS sequence"/>
</dbReference>
<sequence length="298" mass="33273">MDPRAPTGFSPSPSPFPPQSPLLTSVFDLDFIANMLSEQVDKTNTAATAPAHPAPLAGTRRPRAHDNDKDEVPRPTKRRLLNNGQYAPLYQEDYITHQPSRDLTCGNQDLAGCILWAGNAALKAMTPQDGLTVPHPVLIMSPQVKDDGTVNFLVCTSFSGLNLSERIPENGSDRGPELAKQARSYFLPIEGTEPHPDDPIRNFLVKTTKMPHSKKRSSYVNTMVLRTTRFDCLEPYRDGGRPSQDYSIDELSYRTLVLFMKNRPPPSDVVLKWGTIFKGIWKERKTKKPKGQAKMKTS</sequence>
<dbReference type="VEuPathDB" id="FungiDB:SMAC_08218"/>
<accession>A0A8S8ZAZ0</accession>
<evidence type="ECO:0000256" key="1">
    <source>
        <dbReference type="SAM" id="MobiDB-lite"/>
    </source>
</evidence>
<feature type="compositionally biased region" description="Low complexity" evidence="1">
    <location>
        <begin position="1"/>
        <end position="11"/>
    </location>
</feature>
<dbReference type="AlphaFoldDB" id="A0A8S8ZAZ0"/>
<gene>
    <name evidence="2" type="ORF">SMACR_08218</name>
</gene>
<evidence type="ECO:0000313" key="2">
    <source>
        <dbReference type="EMBL" id="KAA8624301.1"/>
    </source>
</evidence>
<protein>
    <submittedName>
        <fullName evidence="2">Uncharacterized protein</fullName>
    </submittedName>
</protein>
<feature type="compositionally biased region" description="Low complexity" evidence="1">
    <location>
        <begin position="44"/>
        <end position="57"/>
    </location>
</feature>
<dbReference type="PANTHER" id="PTHR37048:SF2">
    <property type="entry name" value="QUESTIONABLE PROTEIN"/>
    <property type="match status" value="1"/>
</dbReference>